<keyword evidence="8 9" id="KW-0676">Redox-active center</keyword>
<dbReference type="InterPro" id="IPR004099">
    <property type="entry name" value="Pyr_nucl-diS_OxRdtase_dimer"/>
</dbReference>
<protein>
    <submittedName>
        <fullName evidence="12">FAD-containing oxidoreductase</fullName>
    </submittedName>
</protein>
<dbReference type="InterPro" id="IPR001100">
    <property type="entry name" value="Pyr_nuc-diS_OxRdtase"/>
</dbReference>
<keyword evidence="4 9" id="KW-0274">FAD</keyword>
<gene>
    <name evidence="12" type="ORF">ABXS05_31250</name>
</gene>
<evidence type="ECO:0000256" key="7">
    <source>
        <dbReference type="ARBA" id="ARBA00023157"/>
    </source>
</evidence>
<evidence type="ECO:0000256" key="6">
    <source>
        <dbReference type="ARBA" id="ARBA00023002"/>
    </source>
</evidence>
<reference evidence="12 13" key="1">
    <citation type="submission" date="2024-07" db="EMBL/GenBank/DDBJ databases">
        <title>Description of Labrys sedimenti sp. nov., isolated from a diclofenac-degrading enrichment culture.</title>
        <authorList>
            <person name="Tancsics A."/>
            <person name="Csepanyi A."/>
        </authorList>
    </citation>
    <scope>NUCLEOTIDE SEQUENCE [LARGE SCALE GENOMIC DNA]</scope>
    <source>
        <strain evidence="12 13">LMG 23578</strain>
    </source>
</reference>
<dbReference type="PIRSF" id="PIRSF000350">
    <property type="entry name" value="Mercury_reductase_MerA"/>
    <property type="match status" value="1"/>
</dbReference>
<dbReference type="InterPro" id="IPR023753">
    <property type="entry name" value="FAD/NAD-binding_dom"/>
</dbReference>
<dbReference type="SUPFAM" id="SSF51905">
    <property type="entry name" value="FAD/NAD(P)-binding domain"/>
    <property type="match status" value="1"/>
</dbReference>
<comment type="caution">
    <text evidence="12">The sequence shown here is derived from an EMBL/GenBank/DDBJ whole genome shotgun (WGS) entry which is preliminary data.</text>
</comment>
<comment type="similarity">
    <text evidence="2 9">Belongs to the class-I pyridine nucleotide-disulfide oxidoreductase family.</text>
</comment>
<dbReference type="PROSITE" id="PS00076">
    <property type="entry name" value="PYRIDINE_REDOX_1"/>
    <property type="match status" value="1"/>
</dbReference>
<comment type="cofactor">
    <cofactor evidence="1">
        <name>FAD</name>
        <dbReference type="ChEBI" id="CHEBI:57692"/>
    </cofactor>
</comment>
<dbReference type="InterPro" id="IPR012999">
    <property type="entry name" value="Pyr_OxRdtase_I_AS"/>
</dbReference>
<sequence>MSTAFDAIIIGAGQAGPSLAGRFSSAGQRVAVVERKHVGGTCVNTGCMPTKTLVASAYAAHLARRADDYGVVLGGGVGIDMKKVWARKQAVTMNARTGLEDWLGGMPGCRLIRGHARFTGPHEIEVDGERLNAPKIFLNVGGRALVPDMPGLDGIDYLTNTSIVELDTLPDHLIVIGGSYIALEFAQMYRRFGSEVTVIERGPRLTSREDPDISDAIRDILAKEGIDIRLGATQLAFACDGGGVAVTVAGEGQSPMRISGSHVLVAVGRVPNTDDLGLDKAGVHTDERGYVIVDDELRSNVEGIWALGDCNGKGAFTHTSYNDYEIVAANLFDADPRRVSDRITAYALYIDPPLGRIGQTEEEVRRSGRKALIGKRPMTRVGRAVEKGETQGFMKVIVDADSHAILGAAILGVGGDEVVHGLLDGMYAKALYTTIQRAVHIHPTVSELVPTMIGEMQPLV</sequence>
<evidence type="ECO:0000256" key="8">
    <source>
        <dbReference type="ARBA" id="ARBA00023284"/>
    </source>
</evidence>
<keyword evidence="6 9" id="KW-0560">Oxidoreductase</keyword>
<dbReference type="NCBIfam" id="NF004992">
    <property type="entry name" value="PRK06370.1-4"/>
    <property type="match status" value="1"/>
</dbReference>
<feature type="domain" description="Pyridine nucleotide-disulphide oxidoreductase dimerisation" evidence="10">
    <location>
        <begin position="345"/>
        <end position="452"/>
    </location>
</feature>
<proteinExistence type="inferred from homology"/>
<dbReference type="PRINTS" id="PR00411">
    <property type="entry name" value="PNDRDTASEI"/>
</dbReference>
<evidence type="ECO:0000256" key="2">
    <source>
        <dbReference type="ARBA" id="ARBA00007532"/>
    </source>
</evidence>
<evidence type="ECO:0000259" key="11">
    <source>
        <dbReference type="Pfam" id="PF07992"/>
    </source>
</evidence>
<dbReference type="EMBL" id="JBFNQD010000021">
    <property type="protein sequence ID" value="MEW9310057.1"/>
    <property type="molecule type" value="Genomic_DNA"/>
</dbReference>
<dbReference type="PRINTS" id="PR00368">
    <property type="entry name" value="FADPNR"/>
</dbReference>
<evidence type="ECO:0000313" key="12">
    <source>
        <dbReference type="EMBL" id="MEW9310057.1"/>
    </source>
</evidence>
<evidence type="ECO:0000256" key="5">
    <source>
        <dbReference type="ARBA" id="ARBA00022857"/>
    </source>
</evidence>
<evidence type="ECO:0000256" key="3">
    <source>
        <dbReference type="ARBA" id="ARBA00022630"/>
    </source>
</evidence>
<evidence type="ECO:0000256" key="1">
    <source>
        <dbReference type="ARBA" id="ARBA00001974"/>
    </source>
</evidence>
<evidence type="ECO:0000259" key="10">
    <source>
        <dbReference type="Pfam" id="PF02852"/>
    </source>
</evidence>
<accession>A0ABV3PWJ4</accession>
<dbReference type="Pfam" id="PF02852">
    <property type="entry name" value="Pyr_redox_dim"/>
    <property type="match status" value="1"/>
</dbReference>
<evidence type="ECO:0000256" key="9">
    <source>
        <dbReference type="RuleBase" id="RU003691"/>
    </source>
</evidence>
<dbReference type="InterPro" id="IPR036188">
    <property type="entry name" value="FAD/NAD-bd_sf"/>
</dbReference>
<feature type="domain" description="FAD/NAD(P)-binding" evidence="11">
    <location>
        <begin position="6"/>
        <end position="320"/>
    </location>
</feature>
<dbReference type="RefSeq" id="WP_367626618.1">
    <property type="nucleotide sequence ID" value="NZ_JBFNQD010000021.1"/>
</dbReference>
<dbReference type="SUPFAM" id="SSF55424">
    <property type="entry name" value="FAD/NAD-linked reductases, dimerisation (C-terminal) domain"/>
    <property type="match status" value="1"/>
</dbReference>
<keyword evidence="13" id="KW-1185">Reference proteome</keyword>
<dbReference type="Gene3D" id="3.30.390.30">
    <property type="match status" value="1"/>
</dbReference>
<evidence type="ECO:0000256" key="4">
    <source>
        <dbReference type="ARBA" id="ARBA00022827"/>
    </source>
</evidence>
<keyword evidence="5" id="KW-0521">NADP</keyword>
<organism evidence="12 13">
    <name type="scientific">Labrys neptuniae</name>
    <dbReference type="NCBI Taxonomy" id="376174"/>
    <lineage>
        <taxon>Bacteria</taxon>
        <taxon>Pseudomonadati</taxon>
        <taxon>Pseudomonadota</taxon>
        <taxon>Alphaproteobacteria</taxon>
        <taxon>Hyphomicrobiales</taxon>
        <taxon>Xanthobacteraceae</taxon>
        <taxon>Labrys</taxon>
    </lineage>
</organism>
<dbReference type="Proteomes" id="UP001555786">
    <property type="component" value="Unassembled WGS sequence"/>
</dbReference>
<dbReference type="PANTHER" id="PTHR43014:SF2">
    <property type="entry name" value="MERCURIC REDUCTASE"/>
    <property type="match status" value="1"/>
</dbReference>
<dbReference type="Gene3D" id="3.50.50.60">
    <property type="entry name" value="FAD/NAD(P)-binding domain"/>
    <property type="match status" value="2"/>
</dbReference>
<keyword evidence="7" id="KW-1015">Disulfide bond</keyword>
<dbReference type="Pfam" id="PF07992">
    <property type="entry name" value="Pyr_redox_2"/>
    <property type="match status" value="1"/>
</dbReference>
<dbReference type="InterPro" id="IPR016156">
    <property type="entry name" value="FAD/NAD-linked_Rdtase_dimer_sf"/>
</dbReference>
<evidence type="ECO:0000313" key="13">
    <source>
        <dbReference type="Proteomes" id="UP001555786"/>
    </source>
</evidence>
<name>A0ABV3PWJ4_9HYPH</name>
<dbReference type="PANTHER" id="PTHR43014">
    <property type="entry name" value="MERCURIC REDUCTASE"/>
    <property type="match status" value="1"/>
</dbReference>
<keyword evidence="3 9" id="KW-0285">Flavoprotein</keyword>